<dbReference type="CDD" id="cd05930">
    <property type="entry name" value="A_NRPS"/>
    <property type="match status" value="2"/>
</dbReference>
<dbReference type="Pfam" id="PF00668">
    <property type="entry name" value="Condensation"/>
    <property type="match status" value="2"/>
</dbReference>
<dbReference type="FunFam" id="3.40.50.12780:FF:000012">
    <property type="entry name" value="Non-ribosomal peptide synthetase"/>
    <property type="match status" value="2"/>
</dbReference>
<dbReference type="NCBIfam" id="NF003417">
    <property type="entry name" value="PRK04813.1"/>
    <property type="match status" value="2"/>
</dbReference>
<gene>
    <name evidence="11" type="ordered locus">KNP414_04591</name>
</gene>
<dbReference type="FunFam" id="1.10.1200.10:FF:000016">
    <property type="entry name" value="Non-ribosomal peptide synthase"/>
    <property type="match status" value="1"/>
</dbReference>
<dbReference type="Proteomes" id="UP000006620">
    <property type="component" value="Chromosome"/>
</dbReference>
<dbReference type="Gene3D" id="2.30.38.10">
    <property type="entry name" value="Luciferase, Domain 3"/>
    <property type="match status" value="2"/>
</dbReference>
<dbReference type="Pfam" id="PF00501">
    <property type="entry name" value="AMP-binding"/>
    <property type="match status" value="2"/>
</dbReference>
<dbReference type="Gene3D" id="3.40.50.1820">
    <property type="entry name" value="alpha/beta hydrolase"/>
    <property type="match status" value="1"/>
</dbReference>
<dbReference type="GO" id="GO:0044550">
    <property type="term" value="P:secondary metabolite biosynthetic process"/>
    <property type="evidence" value="ECO:0007669"/>
    <property type="project" value="UniProtKB-ARBA"/>
</dbReference>
<dbReference type="PANTHER" id="PTHR45527">
    <property type="entry name" value="NONRIBOSOMAL PEPTIDE SYNTHETASE"/>
    <property type="match status" value="1"/>
</dbReference>
<dbReference type="Gene3D" id="3.30.559.30">
    <property type="entry name" value="Nonribosomal peptide synthetase, condensation domain"/>
    <property type="match status" value="2"/>
</dbReference>
<evidence type="ECO:0000313" key="12">
    <source>
        <dbReference type="Proteomes" id="UP000006620"/>
    </source>
</evidence>
<dbReference type="InterPro" id="IPR036736">
    <property type="entry name" value="ACP-like_sf"/>
</dbReference>
<dbReference type="Gene3D" id="3.30.300.30">
    <property type="match status" value="2"/>
</dbReference>
<dbReference type="CDD" id="cd19531">
    <property type="entry name" value="LCL_NRPS-like"/>
    <property type="match status" value="1"/>
</dbReference>
<dbReference type="PROSITE" id="PS00012">
    <property type="entry name" value="PHOSPHOPANTETHEINE"/>
    <property type="match status" value="2"/>
</dbReference>
<reference evidence="11 12" key="2">
    <citation type="journal article" date="2013" name="Genome Announc.">
        <title>Genome Sequence of Growth-Improving Paenibacillus mucilaginosus Strain KNP414.</title>
        <authorList>
            <person name="Lu J.J."/>
            <person name="Wang J.F."/>
            <person name="Hu X.F."/>
        </authorList>
    </citation>
    <scope>NUCLEOTIDE SEQUENCE [LARGE SCALE GENOMIC DNA]</scope>
    <source>
        <strain evidence="11 12">KNP414</strain>
    </source>
</reference>
<dbReference type="PATRIC" id="fig|1036673.3.peg.4223"/>
<evidence type="ECO:0000256" key="8">
    <source>
        <dbReference type="ARBA" id="ARBA00023268"/>
    </source>
</evidence>
<dbReference type="InterPro" id="IPR009081">
    <property type="entry name" value="PP-bd_ACP"/>
</dbReference>
<dbReference type="EMBL" id="CP002869">
    <property type="protein sequence ID" value="AEI43121.1"/>
    <property type="molecule type" value="Genomic_DNA"/>
</dbReference>
<keyword evidence="3" id="KW-0596">Phosphopantetheine</keyword>
<dbReference type="FunFam" id="1.10.1200.10:FF:000005">
    <property type="entry name" value="Nonribosomal peptide synthetase 1"/>
    <property type="match status" value="1"/>
</dbReference>
<comment type="cofactor">
    <cofactor evidence="1">
        <name>pantetheine 4'-phosphate</name>
        <dbReference type="ChEBI" id="CHEBI:47942"/>
    </cofactor>
</comment>
<dbReference type="Gene3D" id="3.40.50.980">
    <property type="match status" value="4"/>
</dbReference>
<evidence type="ECO:0000256" key="6">
    <source>
        <dbReference type="ARBA" id="ARBA00022737"/>
    </source>
</evidence>
<dbReference type="GO" id="GO:0072330">
    <property type="term" value="P:monocarboxylic acid biosynthetic process"/>
    <property type="evidence" value="ECO:0007669"/>
    <property type="project" value="UniProtKB-ARBA"/>
</dbReference>
<dbReference type="InterPro" id="IPR000873">
    <property type="entry name" value="AMP-dep_synth/lig_dom"/>
</dbReference>
<keyword evidence="4" id="KW-0597">Phosphoprotein</keyword>
<dbReference type="GO" id="GO:0005829">
    <property type="term" value="C:cytosol"/>
    <property type="evidence" value="ECO:0007669"/>
    <property type="project" value="TreeGrafter"/>
</dbReference>
<dbReference type="GO" id="GO:0008610">
    <property type="term" value="P:lipid biosynthetic process"/>
    <property type="evidence" value="ECO:0007669"/>
    <property type="project" value="UniProtKB-ARBA"/>
</dbReference>
<keyword evidence="6" id="KW-0677">Repeat</keyword>
<feature type="region of interest" description="Disordered" evidence="9">
    <location>
        <begin position="2108"/>
        <end position="2144"/>
    </location>
</feature>
<keyword evidence="8" id="KW-0511">Multifunctional enzyme</keyword>
<protein>
    <submittedName>
        <fullName evidence="11">FusA</fullName>
    </submittedName>
</protein>
<dbReference type="GO" id="GO:0017000">
    <property type="term" value="P:antibiotic biosynthetic process"/>
    <property type="evidence" value="ECO:0007669"/>
    <property type="project" value="UniProtKB-KW"/>
</dbReference>
<evidence type="ECO:0000259" key="10">
    <source>
        <dbReference type="PROSITE" id="PS50075"/>
    </source>
</evidence>
<dbReference type="Pfam" id="PF00550">
    <property type="entry name" value="PP-binding"/>
    <property type="match status" value="2"/>
</dbReference>
<dbReference type="FunFam" id="3.30.300.30:FF:000010">
    <property type="entry name" value="Enterobactin synthetase component F"/>
    <property type="match status" value="1"/>
</dbReference>
<feature type="domain" description="Carrier" evidence="10">
    <location>
        <begin position="982"/>
        <end position="1057"/>
    </location>
</feature>
<evidence type="ECO:0000256" key="7">
    <source>
        <dbReference type="ARBA" id="ARBA00023194"/>
    </source>
</evidence>
<dbReference type="InterPro" id="IPR020806">
    <property type="entry name" value="PKS_PP-bd"/>
</dbReference>
<dbReference type="GO" id="GO:0031177">
    <property type="term" value="F:phosphopantetheine binding"/>
    <property type="evidence" value="ECO:0007669"/>
    <property type="project" value="InterPro"/>
</dbReference>
<evidence type="ECO:0000256" key="4">
    <source>
        <dbReference type="ARBA" id="ARBA00022553"/>
    </source>
</evidence>
<dbReference type="PROSITE" id="PS50075">
    <property type="entry name" value="CARRIER"/>
    <property type="match status" value="2"/>
</dbReference>
<dbReference type="SUPFAM" id="SSF47336">
    <property type="entry name" value="ACP-like"/>
    <property type="match status" value="2"/>
</dbReference>
<dbReference type="PROSITE" id="PS00455">
    <property type="entry name" value="AMP_BINDING"/>
    <property type="match status" value="2"/>
</dbReference>
<comment type="similarity">
    <text evidence="2">Belongs to the ATP-dependent AMP-binding enzyme family.</text>
</comment>
<evidence type="ECO:0000313" key="11">
    <source>
        <dbReference type="EMBL" id="AEI43121.1"/>
    </source>
</evidence>
<feature type="region of interest" description="Disordered" evidence="9">
    <location>
        <begin position="1643"/>
        <end position="1665"/>
    </location>
</feature>
<evidence type="ECO:0000256" key="3">
    <source>
        <dbReference type="ARBA" id="ARBA00022450"/>
    </source>
</evidence>
<dbReference type="SUPFAM" id="SSF52777">
    <property type="entry name" value="CoA-dependent acyltransferases"/>
    <property type="match status" value="4"/>
</dbReference>
<evidence type="ECO:0000256" key="2">
    <source>
        <dbReference type="ARBA" id="ARBA00006432"/>
    </source>
</evidence>
<dbReference type="InterPro" id="IPR010071">
    <property type="entry name" value="AA_adenyl_dom"/>
</dbReference>
<reference evidence="12" key="1">
    <citation type="submission" date="2011-06" db="EMBL/GenBank/DDBJ databases">
        <title>Complete genome sequence of Paenibacillus mucilaginosus KNP414.</title>
        <authorList>
            <person name="Wang J."/>
            <person name="Hu S."/>
            <person name="Hu X."/>
            <person name="Zhang B."/>
            <person name="Dong D."/>
            <person name="Zhang S."/>
            <person name="Zhao K."/>
            <person name="Wu D."/>
        </authorList>
    </citation>
    <scope>NUCLEOTIDE SEQUENCE [LARGE SCALE GENOMIC DNA]</scope>
    <source>
        <strain evidence="12">KNP414</strain>
    </source>
</reference>
<evidence type="ECO:0000256" key="1">
    <source>
        <dbReference type="ARBA" id="ARBA00001957"/>
    </source>
</evidence>
<name>F8FBS0_PAEMK</name>
<dbReference type="InterPro" id="IPR029058">
    <property type="entry name" value="AB_hydrolase_fold"/>
</dbReference>
<evidence type="ECO:0000256" key="5">
    <source>
        <dbReference type="ARBA" id="ARBA00022598"/>
    </source>
</evidence>
<dbReference type="RefSeq" id="WP_013918274.1">
    <property type="nucleotide sequence ID" value="NC_015690.1"/>
</dbReference>
<dbReference type="InterPro" id="IPR020459">
    <property type="entry name" value="AMP-binding"/>
</dbReference>
<dbReference type="InterPro" id="IPR006162">
    <property type="entry name" value="Ppantetheine_attach_site"/>
</dbReference>
<dbReference type="KEGG" id="pms:KNP414_04591"/>
<dbReference type="InterPro" id="IPR001242">
    <property type="entry name" value="Condensation_dom"/>
</dbReference>
<accession>F8FBS0</accession>
<dbReference type="PANTHER" id="PTHR45527:SF1">
    <property type="entry name" value="FATTY ACID SYNTHASE"/>
    <property type="match status" value="1"/>
</dbReference>
<keyword evidence="7" id="KW-0045">Antibiotic biosynthesis</keyword>
<dbReference type="GO" id="GO:0043041">
    <property type="term" value="P:amino acid activation for nonribosomal peptide biosynthetic process"/>
    <property type="evidence" value="ECO:0007669"/>
    <property type="project" value="TreeGrafter"/>
</dbReference>
<dbReference type="InterPro" id="IPR020845">
    <property type="entry name" value="AMP-binding_CS"/>
</dbReference>
<keyword evidence="5" id="KW-0436">Ligase</keyword>
<dbReference type="GO" id="GO:0016874">
    <property type="term" value="F:ligase activity"/>
    <property type="evidence" value="ECO:0007669"/>
    <property type="project" value="UniProtKB-KW"/>
</dbReference>
<feature type="domain" description="Carrier" evidence="10">
    <location>
        <begin position="2037"/>
        <end position="2112"/>
    </location>
</feature>
<dbReference type="SUPFAM" id="SSF56801">
    <property type="entry name" value="Acetyl-CoA synthetase-like"/>
    <property type="match status" value="2"/>
</dbReference>
<proteinExistence type="inferred from homology"/>
<dbReference type="Gene3D" id="3.30.559.10">
    <property type="entry name" value="Chloramphenicol acetyltransferase-like domain"/>
    <property type="match status" value="2"/>
</dbReference>
<evidence type="ECO:0000256" key="9">
    <source>
        <dbReference type="SAM" id="MobiDB-lite"/>
    </source>
</evidence>
<sequence length="2144" mass="239682">MLAAEQVQAEHVFAMTHAQKRIWYGEYIHANTTLHLLTISLVFRGRIDQSRLVESIQTAAARHDALRIRILPSEGDAEPVLGMFSAEPIPVTVLDYRGREEGEWKDQIRLLENEPIPLHSPLLIRAVLLRVADDEARIWIGAHHLVVDGLSLNMLGDEILHVYIQSLGYELPDLDPAPSFLEQVQSEAAYLESPRFERDRLYWQEQFMTLPPVSRFKPKGTVSPHLEAGNLHLTLEPELRQSIYRFSEAEEVSPAVLFMAVLSLFFSRMTGEEEVLLGTFSSNRTTRETKAMAGMLVSTTPFRMEVDGSGTFRSFIQRVKRRQNETFRHQKYPYNLLVPALRETFGISDQPLEVFMNYLPIAWHNPVPDASVTYHVERGTSWHQANELTVFVDDHLSTGQILIQYHYCASRFTDEEIVLFHERMMCLMRCALQQPELPLRQLNMLPDGERTLILDKFSRKAAGTPPQMTVVECIEEHAEHWPERTALIHENRAWSYGELNAWANRLARLLLKHGLEPEDRVGIWMKRSIPLVASILAVWKAGGAYIPLDPEAPAERAFGMIGEAEIKLLLTGAELHGELSRSGRLQDVLLLAPEELEVELAACSAGNLERKAHPDALAYIIYTSGSTGKPKGAMLEHKGMMNHMTAMAEELGIAEHSVMAQNASQCFDVSVWQMFAGLCSGGRTVIYSSSLLEQPEAFLDRLAADGVTILELVPSYLSVLLEVLENRHRPLPALSYLIPTGEAVKRDHLKRWFALYPEIPVVNAYGPTEASDDITLHILTEAPPQETVPIGRPLSGFHIYIVDETGQLCPIGVKGEIWVAGIGVGRGYLNDPDRTAAAFTQDPFHPGPVQRLYKTGDLGCWLPDGTIEFFGRKDHQVKIRGFRIELGEIDSILVNHPAVIQAVTIDLDDGTGGRTMCVYYTSKGHLEAEEAKSYLEERLPHYMVPSFFMRLDELPLTLSGKVDRRALPQPDMLSGRQQTFAAPRNPTEARLAELWEEALGVPKVGIRDNFFELGGHSLKAITLLSRIHKLFHVEIPLAELFRLKTIEKLAAFIQTSGRKAYEALAPAALQSDYPLTTGQKRLHLLRQFQGAELSYNMPAVLEAAGVLCPERLQDALRRLIARHETLRTRFVLSDAGPVQRIGREVNFTLARCDLEGQGEEGIRNFIRSFIRPFDLEEAPLLRAALIRLGSERHLLLFDMHHAVSDGTSIGILMQELAQLYEGEALQPPALQYKDYAVWQQRFMQSEAYREQEAYWLAQFRDPVPPLDLPLDRPRPLLRDFAGGRVHFALDRRLTQEVKRLAKRTDTTLFTLLLAAFGLLLGKLAGQEEVTVGTPVAGRRHADTQRMVGMFVNTLPLHLRPEGSQSFAGYLRQVKRTALGALEHQDYPFEELVERVKPPRDISRNPLFDAMFVLQNMDSPKLALGDVLLAPYPFEFPTAKFDLTLTVMEQGDVLSCHLEYAAALFSHDTAERWAGFYQELLGQITGSPGLELRRFGLMRETDQELVSRLFLKPDEPIPAEAAQTLHGLIEQQAGRTPDRTALVCGGERITYQELNRRADRLAARLRAKGVRRDEIVALLADRSIALVTGLLAVNKAGAAYLPLDPDYPEERIRLMLEDSGCRLAVTRDAHFGQGLQGIEIVQLDPEEPPSGTETDAAQTPPEGAPVRPEDLAYVIYTSGSTGKPKGVMIEHRSVHNLLLGMTRDIPLAGLKTVLSLTTVSFDIFVLETLLPLMLGSTVVLASREEQLDTEALAELCLREEVQLLQATPSRLRMLLGSSRMTAALAAMKCVLVGGEPLDEPLLRQLREAAPARLFNMYGPTETTVWSTVQEITSETRITIGRPIVSTRVYILDAEGRLQPPGVPGELCIAGMGVARGYLNRRELTEERFLPEPAAGAGDAEGTKGSRMYRTGDRARYLPDGTIEYLGRLDDQLKIRGYRVEPGEIAAVLVGHPQISAAVVTDAMDANGSGAYLAAYYEAPSELSPAELREFAGRQLPAYMIPSYFVRMDRLPMTPSGKVDRRALPKPEARRVQGLHDTVPRSEAERVLSGLWKEVLGLAEVGRHDNFFELGGHSLHAAQLVETIRKRHDQPLTLTDFFMYPTVASLAKRLSGPDAAEDRVSAAQERADGRKALMRKQREARNSTRT</sequence>
<dbReference type="Gene3D" id="1.10.1200.10">
    <property type="entry name" value="ACP-like"/>
    <property type="match status" value="1"/>
</dbReference>
<organism evidence="11 12">
    <name type="scientific">Paenibacillus mucilaginosus (strain KNP414)</name>
    <dbReference type="NCBI Taxonomy" id="1036673"/>
    <lineage>
        <taxon>Bacteria</taxon>
        <taxon>Bacillati</taxon>
        <taxon>Bacillota</taxon>
        <taxon>Bacilli</taxon>
        <taxon>Bacillales</taxon>
        <taxon>Paenibacillaceae</taxon>
        <taxon>Paenibacillus</taxon>
    </lineage>
</organism>
<dbReference type="PRINTS" id="PR00154">
    <property type="entry name" value="AMPBINDING"/>
</dbReference>
<dbReference type="InterPro" id="IPR023213">
    <property type="entry name" value="CAT-like_dom_sf"/>
</dbReference>
<dbReference type="InterPro" id="IPR045851">
    <property type="entry name" value="AMP-bd_C_sf"/>
</dbReference>
<dbReference type="Pfam" id="PF13193">
    <property type="entry name" value="AMP-binding_C"/>
    <property type="match status" value="2"/>
</dbReference>
<dbReference type="InterPro" id="IPR025110">
    <property type="entry name" value="AMP-bd_C"/>
</dbReference>
<dbReference type="SMART" id="SM00823">
    <property type="entry name" value="PKS_PP"/>
    <property type="match status" value="2"/>
</dbReference>
<feature type="compositionally biased region" description="Basic and acidic residues" evidence="9">
    <location>
        <begin position="2114"/>
        <end position="2144"/>
    </location>
</feature>
<dbReference type="FunFam" id="3.40.50.980:FF:000001">
    <property type="entry name" value="Non-ribosomal peptide synthetase"/>
    <property type="match status" value="2"/>
</dbReference>
<dbReference type="NCBIfam" id="TIGR01733">
    <property type="entry name" value="AA-adenyl-dom"/>
    <property type="match status" value="2"/>
</dbReference>
<dbReference type="HOGENOM" id="CLU_000022_44_1_9"/>
<dbReference type="FunFam" id="2.30.38.10:FF:000001">
    <property type="entry name" value="Non-ribosomal peptide synthetase PvdI"/>
    <property type="match status" value="1"/>
</dbReference>